<dbReference type="SUPFAM" id="SSF55785">
    <property type="entry name" value="PYP-like sensor domain (PAS domain)"/>
    <property type="match status" value="2"/>
</dbReference>
<proteinExistence type="predicted"/>
<dbReference type="Pfam" id="PF08448">
    <property type="entry name" value="PAS_4"/>
    <property type="match status" value="1"/>
</dbReference>
<dbReference type="EMBL" id="QJSX01000028">
    <property type="protein sequence ID" value="PYE48645.1"/>
    <property type="molecule type" value="Genomic_DNA"/>
</dbReference>
<gene>
    <name evidence="2" type="ORF">DES52_1285</name>
</gene>
<dbReference type="RefSeq" id="WP_110888878.1">
    <property type="nucleotide sequence ID" value="NZ_QJSX01000028.1"/>
</dbReference>
<protein>
    <submittedName>
        <fullName evidence="2">PAS domain-containing protein</fullName>
    </submittedName>
</protein>
<keyword evidence="3" id="KW-1185">Reference proteome</keyword>
<name>A0A318SG62_9DEIO</name>
<dbReference type="Proteomes" id="UP000248326">
    <property type="component" value="Unassembled WGS sequence"/>
</dbReference>
<dbReference type="InterPro" id="IPR013656">
    <property type="entry name" value="PAS_4"/>
</dbReference>
<feature type="domain" description="PAS fold-4" evidence="1">
    <location>
        <begin position="140"/>
        <end position="236"/>
    </location>
</feature>
<evidence type="ECO:0000313" key="2">
    <source>
        <dbReference type="EMBL" id="PYE48645.1"/>
    </source>
</evidence>
<dbReference type="OrthoDB" id="341208at2"/>
<dbReference type="Gene3D" id="3.30.450.20">
    <property type="entry name" value="PAS domain"/>
    <property type="match status" value="2"/>
</dbReference>
<evidence type="ECO:0000313" key="3">
    <source>
        <dbReference type="Proteomes" id="UP000248326"/>
    </source>
</evidence>
<reference evidence="2 3" key="1">
    <citation type="submission" date="2018-06" db="EMBL/GenBank/DDBJ databases">
        <title>Genomic Encyclopedia of Type Strains, Phase IV (KMG-IV): sequencing the most valuable type-strain genomes for metagenomic binning, comparative biology and taxonomic classification.</title>
        <authorList>
            <person name="Goeker M."/>
        </authorList>
    </citation>
    <scope>NUCLEOTIDE SEQUENCE [LARGE SCALE GENOMIC DNA]</scope>
    <source>
        <strain evidence="2 3">DSM 18048</strain>
    </source>
</reference>
<organism evidence="2 3">
    <name type="scientific">Deinococcus yavapaiensis KR-236</name>
    <dbReference type="NCBI Taxonomy" id="694435"/>
    <lineage>
        <taxon>Bacteria</taxon>
        <taxon>Thermotogati</taxon>
        <taxon>Deinococcota</taxon>
        <taxon>Deinococci</taxon>
        <taxon>Deinococcales</taxon>
        <taxon>Deinococcaceae</taxon>
        <taxon>Deinococcus</taxon>
    </lineage>
</organism>
<comment type="caution">
    <text evidence="2">The sequence shown here is derived from an EMBL/GenBank/DDBJ whole genome shotgun (WGS) entry which is preliminary data.</text>
</comment>
<dbReference type="AlphaFoldDB" id="A0A318SG62"/>
<evidence type="ECO:0000259" key="1">
    <source>
        <dbReference type="Pfam" id="PF08448"/>
    </source>
</evidence>
<sequence length="241" mass="26923">MISAERLADHLPLGFIAIDHAWAVTRVNAPARLLFRNQSLNPGESLRALIPDEPGSRAWNELERAMSRRVAVEFEVFHPSIFAWHEVSAVPDEQGGLALLLRDVTDRQWVLQKDAEHAYLRGLFKEAPIAISITRGPKHTFEFSNDFARDLVGGRDLDGKTVRAAFPELEGQGYFELLDQVYHSGEAARGEEMPAAITDPETGETRPLVVNFSYLPLRGFDGKVSGILTLTIDVTRYVTRT</sequence>
<dbReference type="InterPro" id="IPR035965">
    <property type="entry name" value="PAS-like_dom_sf"/>
</dbReference>
<accession>A0A318SG62</accession>